<evidence type="ECO:0000256" key="2">
    <source>
        <dbReference type="ARBA" id="ARBA00022741"/>
    </source>
</evidence>
<dbReference type="NCBIfam" id="TIGR02727">
    <property type="entry name" value="MTHFS_bact"/>
    <property type="match status" value="1"/>
</dbReference>
<keyword evidence="4" id="KW-0460">Magnesium</keyword>
<dbReference type="EC" id="6.3.3.2" evidence="4"/>
<keyword evidence="5" id="KW-0436">Ligase</keyword>
<dbReference type="PANTHER" id="PTHR23407:SF1">
    <property type="entry name" value="5-FORMYLTETRAHYDROFOLATE CYCLO-LIGASE"/>
    <property type="match status" value="1"/>
</dbReference>
<name>A0ABS0LMY1_9LACT</name>
<evidence type="ECO:0000256" key="4">
    <source>
        <dbReference type="RuleBase" id="RU361279"/>
    </source>
</evidence>
<organism evidence="5 6">
    <name type="scientific">Facklamia lactis</name>
    <dbReference type="NCBI Taxonomy" id="2749967"/>
    <lineage>
        <taxon>Bacteria</taxon>
        <taxon>Bacillati</taxon>
        <taxon>Bacillota</taxon>
        <taxon>Bacilli</taxon>
        <taxon>Lactobacillales</taxon>
        <taxon>Aerococcaceae</taxon>
        <taxon>Facklamia</taxon>
    </lineage>
</organism>
<dbReference type="RefSeq" id="WP_197113313.1">
    <property type="nucleotide sequence ID" value="NZ_JACBXQ010000001.1"/>
</dbReference>
<evidence type="ECO:0000313" key="6">
    <source>
        <dbReference type="Proteomes" id="UP000721415"/>
    </source>
</evidence>
<dbReference type="Gene3D" id="3.40.50.10420">
    <property type="entry name" value="NagB/RpiA/CoA transferase-like"/>
    <property type="match status" value="1"/>
</dbReference>
<dbReference type="Proteomes" id="UP000721415">
    <property type="component" value="Unassembled WGS sequence"/>
</dbReference>
<keyword evidence="4" id="KW-0479">Metal-binding</keyword>
<proteinExistence type="inferred from homology"/>
<reference evidence="5 6" key="1">
    <citation type="submission" date="2020-07" db="EMBL/GenBank/DDBJ databases">
        <title>Facklamia lactis sp. nov., isolated from raw milk.</title>
        <authorList>
            <person name="Doll E.V."/>
            <person name="Huptas C."/>
            <person name="Staib L."/>
            <person name="Wenning M."/>
            <person name="Scherer S."/>
        </authorList>
    </citation>
    <scope>NUCLEOTIDE SEQUENCE [LARGE SCALE GENOMIC DNA]</scope>
    <source>
        <strain evidence="5 6">DSM 111018</strain>
    </source>
</reference>
<evidence type="ECO:0000256" key="1">
    <source>
        <dbReference type="ARBA" id="ARBA00010638"/>
    </source>
</evidence>
<comment type="similarity">
    <text evidence="1 4">Belongs to the 5-formyltetrahydrofolate cyclo-ligase family.</text>
</comment>
<dbReference type="Pfam" id="PF01812">
    <property type="entry name" value="5-FTHF_cyc-lig"/>
    <property type="match status" value="1"/>
</dbReference>
<dbReference type="InterPro" id="IPR024185">
    <property type="entry name" value="FTHF_cligase-like_sf"/>
</dbReference>
<protein>
    <recommendedName>
        <fullName evidence="4">5-formyltetrahydrofolate cyclo-ligase</fullName>
        <ecNumber evidence="4">6.3.3.2</ecNumber>
    </recommendedName>
</protein>
<dbReference type="InterPro" id="IPR037171">
    <property type="entry name" value="NagB/RpiA_transferase-like"/>
</dbReference>
<comment type="cofactor">
    <cofactor evidence="4">
        <name>Mg(2+)</name>
        <dbReference type="ChEBI" id="CHEBI:18420"/>
    </cofactor>
</comment>
<evidence type="ECO:0000313" key="5">
    <source>
        <dbReference type="EMBL" id="MBG9985322.1"/>
    </source>
</evidence>
<comment type="catalytic activity">
    <reaction evidence="4">
        <text>(6S)-5-formyl-5,6,7,8-tetrahydrofolate + ATP = (6R)-5,10-methenyltetrahydrofolate + ADP + phosphate</text>
        <dbReference type="Rhea" id="RHEA:10488"/>
        <dbReference type="ChEBI" id="CHEBI:30616"/>
        <dbReference type="ChEBI" id="CHEBI:43474"/>
        <dbReference type="ChEBI" id="CHEBI:57455"/>
        <dbReference type="ChEBI" id="CHEBI:57457"/>
        <dbReference type="ChEBI" id="CHEBI:456216"/>
        <dbReference type="EC" id="6.3.3.2"/>
    </reaction>
</comment>
<dbReference type="EMBL" id="JACBXQ010000001">
    <property type="protein sequence ID" value="MBG9985322.1"/>
    <property type="molecule type" value="Genomic_DNA"/>
</dbReference>
<comment type="caution">
    <text evidence="5">The sequence shown here is derived from an EMBL/GenBank/DDBJ whole genome shotgun (WGS) entry which is preliminary data.</text>
</comment>
<gene>
    <name evidence="5" type="ORF">HZY91_00270</name>
</gene>
<dbReference type="InterPro" id="IPR002698">
    <property type="entry name" value="FTHF_cligase"/>
</dbReference>
<keyword evidence="3 4" id="KW-0067">ATP-binding</keyword>
<dbReference type="PANTHER" id="PTHR23407">
    <property type="entry name" value="ATPASE INHIBITOR/5-FORMYLTETRAHYDROFOLATE CYCLO-LIGASE"/>
    <property type="match status" value="1"/>
</dbReference>
<sequence>MKLGEIKIDKNELRKEIFSAREKLSNEYREEAEKVIYQKLFALEEFQQANTIMVFYSTEDEFNSHPIIERAWQEGKKVGIPRVYPKRVMEALEYTPQTQLEKSSFGIPEPIQSSPIIKASDIDLIIMPCVTCNNQGERLGYGGGYYDRYLQRTNNPHLILPFYALLQRNNIPMEEHDQLVDVVITEERSVHL</sequence>
<dbReference type="PIRSF" id="PIRSF006806">
    <property type="entry name" value="FTHF_cligase"/>
    <property type="match status" value="1"/>
</dbReference>
<accession>A0ABS0LMY1</accession>
<evidence type="ECO:0000256" key="3">
    <source>
        <dbReference type="ARBA" id="ARBA00022840"/>
    </source>
</evidence>
<dbReference type="SUPFAM" id="SSF100950">
    <property type="entry name" value="NagB/RpiA/CoA transferase-like"/>
    <property type="match status" value="1"/>
</dbReference>
<keyword evidence="6" id="KW-1185">Reference proteome</keyword>
<keyword evidence="2 4" id="KW-0547">Nucleotide-binding</keyword>
<dbReference type="GO" id="GO:0030272">
    <property type="term" value="F:5-formyltetrahydrofolate cyclo-ligase activity"/>
    <property type="evidence" value="ECO:0007669"/>
    <property type="project" value="UniProtKB-EC"/>
</dbReference>